<accession>A0A2A9N830</accession>
<evidence type="ECO:0000313" key="3">
    <source>
        <dbReference type="Proteomes" id="UP000242287"/>
    </source>
</evidence>
<dbReference type="AlphaFoldDB" id="A0A2A9N830"/>
<dbReference type="EMBL" id="KZ302279">
    <property type="protein sequence ID" value="PFH45848.1"/>
    <property type="molecule type" value="Genomic_DNA"/>
</dbReference>
<reference evidence="2 3" key="1">
    <citation type="submission" date="2014-02" db="EMBL/GenBank/DDBJ databases">
        <title>Transposable element dynamics among asymbiotic and ectomycorrhizal Amanita fungi.</title>
        <authorList>
            <consortium name="DOE Joint Genome Institute"/>
            <person name="Hess J."/>
            <person name="Skrede I."/>
            <person name="Wolfe B."/>
            <person name="LaButti K."/>
            <person name="Ohm R.A."/>
            <person name="Grigoriev I.V."/>
            <person name="Pringle A."/>
        </authorList>
    </citation>
    <scope>NUCLEOTIDE SEQUENCE [LARGE SCALE GENOMIC DNA]</scope>
    <source>
        <strain evidence="2 3">SKay4041</strain>
    </source>
</reference>
<name>A0A2A9N830_9AGAR</name>
<dbReference type="Proteomes" id="UP000242287">
    <property type="component" value="Unassembled WGS sequence"/>
</dbReference>
<gene>
    <name evidence="2" type="ORF">AMATHDRAFT_8574</name>
</gene>
<protein>
    <submittedName>
        <fullName evidence="2">Uncharacterized protein</fullName>
    </submittedName>
</protein>
<sequence>MIKANFDAWTETVNNFLDITRPLHPDINPMILRATVLQAMEKLMKREYFVNKICKLARSQDLSALQEFREECLRSIQNEVDLTQDAASHDTVMEDLNKEVLKTELICKTTSIWKNTAKALWCENILTCNQETLDQAMRLLLLNDTKHKFATMTEAQVYDTEIDCQDSIIQKITELNENASKAIKDIQRKSTTKTNKEKIDLIKGQGWETAKRKISQNPSKFFPSSIDPKKYDKILSNIVNDLKNKEDNSWSLKIIKDIKNKGLQSQALEHRIHSIVRRLDNFALTPIPSPSPPSPSPMDGEMADHDMAQEDPIPWTDTEEYNQN</sequence>
<feature type="region of interest" description="Disordered" evidence="1">
    <location>
        <begin position="283"/>
        <end position="324"/>
    </location>
</feature>
<evidence type="ECO:0000256" key="1">
    <source>
        <dbReference type="SAM" id="MobiDB-lite"/>
    </source>
</evidence>
<feature type="compositionally biased region" description="Pro residues" evidence="1">
    <location>
        <begin position="287"/>
        <end position="296"/>
    </location>
</feature>
<keyword evidence="3" id="KW-1185">Reference proteome</keyword>
<evidence type="ECO:0000313" key="2">
    <source>
        <dbReference type="EMBL" id="PFH45848.1"/>
    </source>
</evidence>
<organism evidence="2 3">
    <name type="scientific">Amanita thiersii Skay4041</name>
    <dbReference type="NCBI Taxonomy" id="703135"/>
    <lineage>
        <taxon>Eukaryota</taxon>
        <taxon>Fungi</taxon>
        <taxon>Dikarya</taxon>
        <taxon>Basidiomycota</taxon>
        <taxon>Agaricomycotina</taxon>
        <taxon>Agaricomycetes</taxon>
        <taxon>Agaricomycetidae</taxon>
        <taxon>Agaricales</taxon>
        <taxon>Pluteineae</taxon>
        <taxon>Amanitaceae</taxon>
        <taxon>Amanita</taxon>
    </lineage>
</organism>
<proteinExistence type="predicted"/>